<evidence type="ECO:0000256" key="3">
    <source>
        <dbReference type="ARBA" id="ARBA00022833"/>
    </source>
</evidence>
<evidence type="ECO:0000256" key="2">
    <source>
        <dbReference type="ARBA" id="ARBA00022771"/>
    </source>
</evidence>
<evidence type="ECO:0000313" key="6">
    <source>
        <dbReference type="Proteomes" id="UP000028549"/>
    </source>
</evidence>
<keyword evidence="2" id="KW-0863">Zinc-finger</keyword>
<protein>
    <recommendedName>
        <fullName evidence="4">CHY-type domain-containing protein</fullName>
    </recommendedName>
</protein>
<dbReference type="Proteomes" id="UP000028549">
    <property type="component" value="Unassembled WGS sequence"/>
</dbReference>
<dbReference type="AlphaFoldDB" id="A0A084GNQ9"/>
<dbReference type="InterPro" id="IPR052604">
    <property type="entry name" value="Mito_Tim_assembly_helper"/>
</dbReference>
<dbReference type="PROSITE" id="PS51266">
    <property type="entry name" value="ZF_CHY"/>
    <property type="match status" value="1"/>
</dbReference>
<accession>A0A084GNQ9</accession>
<proteinExistence type="predicted"/>
<evidence type="ECO:0000313" key="5">
    <source>
        <dbReference type="EMBL" id="KEZ48971.1"/>
    </source>
</evidence>
<gene>
    <name evidence="5" type="ORF">GS18_0216275</name>
</gene>
<name>A0A084GNQ9_METID</name>
<comment type="caution">
    <text evidence="5">The sequence shown here is derived from an EMBL/GenBank/DDBJ whole genome shotgun (WGS) entry which is preliminary data.</text>
</comment>
<dbReference type="EMBL" id="JNVC02000013">
    <property type="protein sequence ID" value="KEZ48971.1"/>
    <property type="molecule type" value="Genomic_DNA"/>
</dbReference>
<dbReference type="InterPro" id="IPR037274">
    <property type="entry name" value="Znf_CHY_sf"/>
</dbReference>
<dbReference type="PANTHER" id="PTHR28082:SF1">
    <property type="entry name" value="HELPER OF TIM PROTEIN 13"/>
    <property type="match status" value="1"/>
</dbReference>
<dbReference type="InterPro" id="IPR008913">
    <property type="entry name" value="Znf_CHY"/>
</dbReference>
<dbReference type="PIRSF" id="PIRSF017292">
    <property type="entry name" value="UCP017292_Znf_CHY"/>
    <property type="match status" value="1"/>
</dbReference>
<keyword evidence="6" id="KW-1185">Reference proteome</keyword>
<reference evidence="5 6" key="1">
    <citation type="journal article" date="2005" name="Int. J. Syst. Evol. Microbiol.">
        <title>Bacillus cibi sp. nov., isolated from jeotgal, a traditional Korean fermented seafood.</title>
        <authorList>
            <person name="Yoon J.H."/>
            <person name="Lee C.H."/>
            <person name="Oh T.K."/>
        </authorList>
    </citation>
    <scope>NUCLEOTIDE SEQUENCE [LARGE SCALE GENOMIC DNA]</scope>
    <source>
        <strain evidence="5 6">DSM 16189</strain>
    </source>
</reference>
<feature type="domain" description="CHY-type" evidence="4">
    <location>
        <begin position="7"/>
        <end position="88"/>
    </location>
</feature>
<dbReference type="Pfam" id="PF05495">
    <property type="entry name" value="zf-CHY"/>
    <property type="match status" value="1"/>
</dbReference>
<evidence type="ECO:0000256" key="1">
    <source>
        <dbReference type="ARBA" id="ARBA00022723"/>
    </source>
</evidence>
<sequence>MKIKGVGLDRNTRCSHYSTEKDIIAIKFKCCGTYYACFECHRELSGHAHEVWNKEEFDAKAIFCGNCRSELTIKEYMESGYECPSCKSDFNPGCRNHYHLYFEG</sequence>
<organism evidence="5 6">
    <name type="scientific">Metabacillus indicus</name>
    <name type="common">Bacillus indicus</name>
    <dbReference type="NCBI Taxonomy" id="246786"/>
    <lineage>
        <taxon>Bacteria</taxon>
        <taxon>Bacillati</taxon>
        <taxon>Bacillota</taxon>
        <taxon>Bacilli</taxon>
        <taxon>Bacillales</taxon>
        <taxon>Bacillaceae</taxon>
        <taxon>Metabacillus</taxon>
    </lineage>
</organism>
<dbReference type="GO" id="GO:0045041">
    <property type="term" value="P:protein import into mitochondrial intermembrane space"/>
    <property type="evidence" value="ECO:0007669"/>
    <property type="project" value="TreeGrafter"/>
</dbReference>
<dbReference type="OrthoDB" id="882119at2"/>
<dbReference type="SUPFAM" id="SSF161219">
    <property type="entry name" value="CHY zinc finger-like"/>
    <property type="match status" value="1"/>
</dbReference>
<keyword evidence="3" id="KW-0862">Zinc</keyword>
<dbReference type="PANTHER" id="PTHR28082">
    <property type="entry name" value="ZINC FINGER PROTEIN"/>
    <property type="match status" value="1"/>
</dbReference>
<dbReference type="RefSeq" id="WP_029283133.1">
    <property type="nucleotide sequence ID" value="NZ_JBBJSM010000003.1"/>
</dbReference>
<dbReference type="InterPro" id="IPR016694">
    <property type="entry name" value="UCP017292"/>
</dbReference>
<keyword evidence="1" id="KW-0479">Metal-binding</keyword>
<evidence type="ECO:0000259" key="4">
    <source>
        <dbReference type="PROSITE" id="PS51266"/>
    </source>
</evidence>
<dbReference type="GO" id="GO:0008270">
    <property type="term" value="F:zinc ion binding"/>
    <property type="evidence" value="ECO:0007669"/>
    <property type="project" value="UniProtKB-KW"/>
</dbReference>